<dbReference type="AlphaFoldDB" id="A0A0B3C544"/>
<reference evidence="14 15" key="1">
    <citation type="submission" date="2014-11" db="EMBL/GenBank/DDBJ databases">
        <title>Genome sequence of Pseudomonas tuomuerensis JCM 14085.</title>
        <authorList>
            <person name="Shin S.-K."/>
            <person name="Yi H."/>
        </authorList>
    </citation>
    <scope>NUCLEOTIDE SEQUENCE [LARGE SCALE GENOMIC DNA]</scope>
    <source>
        <strain evidence="14 15">JCM 14085</strain>
    </source>
</reference>
<evidence type="ECO:0000256" key="3">
    <source>
        <dbReference type="ARBA" id="ARBA00007544"/>
    </source>
</evidence>
<protein>
    <submittedName>
        <fullName evidence="14">Ribosomal RNA large subunit methyltransferase N</fullName>
    </submittedName>
</protein>
<gene>
    <name evidence="14" type="ORF">PT85_03420</name>
</gene>
<evidence type="ECO:0000256" key="6">
    <source>
        <dbReference type="ARBA" id="ARBA00022603"/>
    </source>
</evidence>
<comment type="similarity">
    <text evidence="3">Belongs to the radical SAM superfamily. RlmN family.</text>
</comment>
<evidence type="ECO:0000313" key="14">
    <source>
        <dbReference type="EMBL" id="KHO66617.1"/>
    </source>
</evidence>
<dbReference type="PROSITE" id="PS51918">
    <property type="entry name" value="RADICAL_SAM"/>
    <property type="match status" value="1"/>
</dbReference>
<dbReference type="CDD" id="cd01335">
    <property type="entry name" value="Radical_SAM"/>
    <property type="match status" value="1"/>
</dbReference>
<keyword evidence="9" id="KW-0479">Metal-binding</keyword>
<keyword evidence="15" id="KW-1185">Reference proteome</keyword>
<dbReference type="PANTHER" id="PTHR30544:SF5">
    <property type="entry name" value="RADICAL SAM CORE DOMAIN-CONTAINING PROTEIN"/>
    <property type="match status" value="1"/>
</dbReference>
<dbReference type="NCBIfam" id="NF011034">
    <property type="entry name" value="PRK14464.1"/>
    <property type="match status" value="1"/>
</dbReference>
<evidence type="ECO:0000256" key="12">
    <source>
        <dbReference type="ARBA" id="ARBA00023157"/>
    </source>
</evidence>
<dbReference type="SUPFAM" id="SSF102114">
    <property type="entry name" value="Radical SAM enzymes"/>
    <property type="match status" value="1"/>
</dbReference>
<dbReference type="InterPro" id="IPR004383">
    <property type="entry name" value="rRNA_lsu_MTrfase_RlmN/Cfr"/>
</dbReference>
<evidence type="ECO:0000256" key="1">
    <source>
        <dbReference type="ARBA" id="ARBA00001966"/>
    </source>
</evidence>
<sequence length="345" mass="38042">MRIQQIHQHLAELGAKPLHITRILRAWLHGLPLDTGTRRQQSQDFLPLAVRDNLPALEAMLDDLARLRSEHPGADDSARLLVALNDGQLVESVLLPRDGLCVSSQVGCAVGCTFCMTGKSGLLRQVGSAEILAQVALARRKRAVKKVVFMGMGEPAHNLDNVLDAIDVLGSEGGIGHKNLVFSTVGDPRVFERLPLQRVKPALALSLHSTDAALREQLLPRAPRLAPEELVERGEAYAREVGYPIQYQWTLLKGINDSQDEMDGIIRLLKGKYAIMNVIPYNSLEQDEYQRPDGERIRQIVRYLHGNGVLTKVRNSAGQDVDGGCGQLRARAERGSRTRSGQGQR</sequence>
<dbReference type="GO" id="GO:0008173">
    <property type="term" value="F:RNA methyltransferase activity"/>
    <property type="evidence" value="ECO:0007669"/>
    <property type="project" value="InterPro"/>
</dbReference>
<dbReference type="PIRSF" id="PIRSF006004">
    <property type="entry name" value="CHP00048"/>
    <property type="match status" value="1"/>
</dbReference>
<keyword evidence="5" id="KW-0963">Cytoplasm</keyword>
<dbReference type="Pfam" id="PF04055">
    <property type="entry name" value="Radical_SAM"/>
    <property type="match status" value="1"/>
</dbReference>
<evidence type="ECO:0000256" key="10">
    <source>
        <dbReference type="ARBA" id="ARBA00023004"/>
    </source>
</evidence>
<evidence type="ECO:0000256" key="9">
    <source>
        <dbReference type="ARBA" id="ARBA00022723"/>
    </source>
</evidence>
<dbReference type="Proteomes" id="UP000030980">
    <property type="component" value="Unassembled WGS sequence"/>
</dbReference>
<dbReference type="GO" id="GO:0070475">
    <property type="term" value="P:rRNA base methylation"/>
    <property type="evidence" value="ECO:0007669"/>
    <property type="project" value="TreeGrafter"/>
</dbReference>
<dbReference type="InterPro" id="IPR007197">
    <property type="entry name" value="rSAM"/>
</dbReference>
<keyword evidence="12" id="KW-1015">Disulfide bond</keyword>
<dbReference type="OrthoDB" id="9793973at2"/>
<keyword evidence="6 14" id="KW-0489">Methyltransferase</keyword>
<evidence type="ECO:0000256" key="2">
    <source>
        <dbReference type="ARBA" id="ARBA00004496"/>
    </source>
</evidence>
<dbReference type="GO" id="GO:0005737">
    <property type="term" value="C:cytoplasm"/>
    <property type="evidence" value="ECO:0007669"/>
    <property type="project" value="UniProtKB-SubCell"/>
</dbReference>
<dbReference type="InterPro" id="IPR040072">
    <property type="entry name" value="Methyltransferase_A"/>
</dbReference>
<dbReference type="PANTHER" id="PTHR30544">
    <property type="entry name" value="23S RRNA METHYLTRANSFERASE"/>
    <property type="match status" value="1"/>
</dbReference>
<evidence type="ECO:0000256" key="11">
    <source>
        <dbReference type="ARBA" id="ARBA00023014"/>
    </source>
</evidence>
<name>A0A0B3C544_9PSED</name>
<dbReference type="Gene3D" id="3.20.20.70">
    <property type="entry name" value="Aldolase class I"/>
    <property type="match status" value="1"/>
</dbReference>
<organism evidence="14 15">
    <name type="scientific">Pseudomonas flexibilis</name>
    <dbReference type="NCBI Taxonomy" id="706570"/>
    <lineage>
        <taxon>Bacteria</taxon>
        <taxon>Pseudomonadati</taxon>
        <taxon>Pseudomonadota</taxon>
        <taxon>Gammaproteobacteria</taxon>
        <taxon>Pseudomonadales</taxon>
        <taxon>Pseudomonadaceae</taxon>
        <taxon>Pseudomonas</taxon>
    </lineage>
</organism>
<evidence type="ECO:0000256" key="4">
    <source>
        <dbReference type="ARBA" id="ARBA00022485"/>
    </source>
</evidence>
<dbReference type="GO" id="GO:0051539">
    <property type="term" value="F:4 iron, 4 sulfur cluster binding"/>
    <property type="evidence" value="ECO:0007669"/>
    <property type="project" value="UniProtKB-KW"/>
</dbReference>
<keyword evidence="11" id="KW-0411">Iron-sulfur</keyword>
<dbReference type="GO" id="GO:0030488">
    <property type="term" value="P:tRNA methylation"/>
    <property type="evidence" value="ECO:0007669"/>
    <property type="project" value="TreeGrafter"/>
</dbReference>
<keyword evidence="8" id="KW-0949">S-adenosyl-L-methionine</keyword>
<evidence type="ECO:0000256" key="5">
    <source>
        <dbReference type="ARBA" id="ARBA00022490"/>
    </source>
</evidence>
<dbReference type="STRING" id="706570.PT85_03420"/>
<keyword evidence="4" id="KW-0004">4Fe-4S</keyword>
<keyword evidence="10" id="KW-0408">Iron</keyword>
<evidence type="ECO:0000256" key="8">
    <source>
        <dbReference type="ARBA" id="ARBA00022691"/>
    </source>
</evidence>
<evidence type="ECO:0000313" key="15">
    <source>
        <dbReference type="Proteomes" id="UP000030980"/>
    </source>
</evidence>
<dbReference type="EMBL" id="JTAK01000001">
    <property type="protein sequence ID" value="KHO66617.1"/>
    <property type="molecule type" value="Genomic_DNA"/>
</dbReference>
<accession>A0A0B3C544</accession>
<evidence type="ECO:0000256" key="7">
    <source>
        <dbReference type="ARBA" id="ARBA00022679"/>
    </source>
</evidence>
<comment type="subcellular location">
    <subcellularLocation>
        <location evidence="2">Cytoplasm</location>
    </subcellularLocation>
</comment>
<dbReference type="InterPro" id="IPR058240">
    <property type="entry name" value="rSAM_sf"/>
</dbReference>
<keyword evidence="7 14" id="KW-0808">Transferase</keyword>
<evidence type="ECO:0000259" key="13">
    <source>
        <dbReference type="PROSITE" id="PS51918"/>
    </source>
</evidence>
<dbReference type="GO" id="GO:0046872">
    <property type="term" value="F:metal ion binding"/>
    <property type="evidence" value="ECO:0007669"/>
    <property type="project" value="UniProtKB-KW"/>
</dbReference>
<dbReference type="SFLD" id="SFLDG01062">
    <property type="entry name" value="methyltransferase_(Class_A)"/>
    <property type="match status" value="1"/>
</dbReference>
<dbReference type="RefSeq" id="WP_039605904.1">
    <property type="nucleotide sequence ID" value="NZ_FMUP01000005.1"/>
</dbReference>
<dbReference type="SFLD" id="SFLDF00275">
    <property type="entry name" value="adenosine_C2_methyltransferase"/>
    <property type="match status" value="1"/>
</dbReference>
<proteinExistence type="inferred from homology"/>
<dbReference type="InterPro" id="IPR013785">
    <property type="entry name" value="Aldolase_TIM"/>
</dbReference>
<feature type="domain" description="Radical SAM core" evidence="13">
    <location>
        <begin position="94"/>
        <end position="320"/>
    </location>
</feature>
<comment type="caution">
    <text evidence="14">The sequence shown here is derived from an EMBL/GenBank/DDBJ whole genome shotgun (WGS) entry which is preliminary data.</text>
</comment>
<dbReference type="SFLD" id="SFLDS00029">
    <property type="entry name" value="Radical_SAM"/>
    <property type="match status" value="1"/>
</dbReference>
<comment type="cofactor">
    <cofactor evidence="1">
        <name>[4Fe-4S] cluster</name>
        <dbReference type="ChEBI" id="CHEBI:49883"/>
    </cofactor>
</comment>